<dbReference type="EMBL" id="JAGKON010000013">
    <property type="protein sequence ID" value="MBQ0600934.1"/>
    <property type="molecule type" value="Genomic_DNA"/>
</dbReference>
<keyword evidence="2" id="KW-1185">Reference proteome</keyword>
<protein>
    <submittedName>
        <fullName evidence="1">Uncharacterized protein</fullName>
    </submittedName>
</protein>
<reference evidence="1 2" key="1">
    <citation type="submission" date="2021-03" db="EMBL/GenBank/DDBJ databases">
        <authorList>
            <person name="Stanton E."/>
        </authorList>
    </citation>
    <scope>NUCLEOTIDE SEQUENCE [LARGE SCALE GENOMIC DNA]</scope>
    <source>
        <strain evidence="1 2">2020EL-00037</strain>
    </source>
</reference>
<dbReference type="AlphaFoldDB" id="A0AAP2BIF8"/>
<evidence type="ECO:0000313" key="1">
    <source>
        <dbReference type="EMBL" id="MBQ0600934.1"/>
    </source>
</evidence>
<organism evidence="1 2">
    <name type="scientific">Klebsiella oxytoca</name>
    <dbReference type="NCBI Taxonomy" id="571"/>
    <lineage>
        <taxon>Bacteria</taxon>
        <taxon>Pseudomonadati</taxon>
        <taxon>Pseudomonadota</taxon>
        <taxon>Gammaproteobacteria</taxon>
        <taxon>Enterobacterales</taxon>
        <taxon>Enterobacteriaceae</taxon>
        <taxon>Klebsiella/Raoultella group</taxon>
        <taxon>Klebsiella</taxon>
    </lineage>
</organism>
<proteinExistence type="predicted"/>
<accession>A0AAP2BIF8</accession>
<gene>
    <name evidence="1" type="ORF">J7S78_14135</name>
</gene>
<sequence length="63" mass="7135">MGLEMKISEGAMVNENKHWNGAVIIVKSTPLEEMKDWSADEKERMTEAVISNAKVKVTFKQPE</sequence>
<name>A0AAP2BIF8_KLEOX</name>
<evidence type="ECO:0000313" key="2">
    <source>
        <dbReference type="Proteomes" id="UP000673434"/>
    </source>
</evidence>
<comment type="caution">
    <text evidence="1">The sequence shown here is derived from an EMBL/GenBank/DDBJ whole genome shotgun (WGS) entry which is preliminary data.</text>
</comment>
<dbReference type="RefSeq" id="WP_210846335.1">
    <property type="nucleotide sequence ID" value="NZ_JAGKON010000013.1"/>
</dbReference>
<dbReference type="Proteomes" id="UP000673434">
    <property type="component" value="Unassembled WGS sequence"/>
</dbReference>